<keyword evidence="2" id="KW-0964">Secreted</keyword>
<evidence type="ECO:0000256" key="1">
    <source>
        <dbReference type="ARBA" id="ARBA00004613"/>
    </source>
</evidence>
<evidence type="ECO:0000313" key="9">
    <source>
        <dbReference type="Proteomes" id="UP001623349"/>
    </source>
</evidence>
<keyword evidence="6" id="KW-1015">Disulfide bond</keyword>
<dbReference type="SUPFAM" id="SSF50814">
    <property type="entry name" value="Lipocalins"/>
    <property type="match status" value="1"/>
</dbReference>
<reference evidence="8 9" key="1">
    <citation type="submission" date="2024-08" db="EMBL/GenBank/DDBJ databases">
        <title>The draft genome of Apodemus speciosus.</title>
        <authorList>
            <person name="Nabeshima K."/>
            <person name="Suzuki S."/>
            <person name="Onuma M."/>
        </authorList>
    </citation>
    <scope>NUCLEOTIDE SEQUENCE [LARGE SCALE GENOMIC DNA]</scope>
    <source>
        <strain evidence="8">IB14-021</strain>
    </source>
</reference>
<evidence type="ECO:0000256" key="2">
    <source>
        <dbReference type="ARBA" id="ARBA00022525"/>
    </source>
</evidence>
<comment type="caution">
    <text evidence="8">The sequence shown here is derived from an EMBL/GenBank/DDBJ whole genome shotgun (WGS) entry which is preliminary data.</text>
</comment>
<dbReference type="Pfam" id="PF00061">
    <property type="entry name" value="Lipocalin"/>
    <property type="match status" value="1"/>
</dbReference>
<dbReference type="PANTHER" id="PTHR46676">
    <property type="entry name" value="PROTEIN AMBP"/>
    <property type="match status" value="1"/>
</dbReference>
<evidence type="ECO:0000256" key="5">
    <source>
        <dbReference type="ARBA" id="ARBA00022900"/>
    </source>
</evidence>
<comment type="subcellular location">
    <subcellularLocation>
        <location evidence="1">Secreted</location>
    </subcellularLocation>
</comment>
<dbReference type="InterPro" id="IPR000566">
    <property type="entry name" value="Lipocln_cytosolic_FA-bd_dom"/>
</dbReference>
<evidence type="ECO:0000256" key="4">
    <source>
        <dbReference type="ARBA" id="ARBA00022729"/>
    </source>
</evidence>
<dbReference type="Gene3D" id="2.40.128.20">
    <property type="match status" value="1"/>
</dbReference>
<keyword evidence="9" id="KW-1185">Reference proteome</keyword>
<dbReference type="InterPro" id="IPR029856">
    <property type="entry name" value="AMBP"/>
</dbReference>
<evidence type="ECO:0000313" key="8">
    <source>
        <dbReference type="EMBL" id="GAB1288571.1"/>
    </source>
</evidence>
<organism evidence="8 9">
    <name type="scientific">Apodemus speciosus</name>
    <name type="common">Large Japanese field mouse</name>
    <dbReference type="NCBI Taxonomy" id="105296"/>
    <lineage>
        <taxon>Eukaryota</taxon>
        <taxon>Metazoa</taxon>
        <taxon>Chordata</taxon>
        <taxon>Craniata</taxon>
        <taxon>Vertebrata</taxon>
        <taxon>Euteleostomi</taxon>
        <taxon>Mammalia</taxon>
        <taxon>Eutheria</taxon>
        <taxon>Euarchontoglires</taxon>
        <taxon>Glires</taxon>
        <taxon>Rodentia</taxon>
        <taxon>Myomorpha</taxon>
        <taxon>Muroidea</taxon>
        <taxon>Muridae</taxon>
        <taxon>Murinae</taxon>
        <taxon>Apodemus</taxon>
    </lineage>
</organism>
<name>A0ABQ0EP69_APOSI</name>
<gene>
    <name evidence="8" type="ORF">APTSU1_000380100</name>
</gene>
<keyword evidence="3" id="KW-0646">Protease inhibitor</keyword>
<dbReference type="PRINTS" id="PR01215">
    <property type="entry name" value="A1MCGLOBULIN"/>
</dbReference>
<dbReference type="EMBL" id="BAAFST010000004">
    <property type="protein sequence ID" value="GAB1288571.1"/>
    <property type="molecule type" value="Genomic_DNA"/>
</dbReference>
<sequence>MAKACEEHSGVYQKTDTDGKFLYHTSKWNTTLESYVVHTNYDEYAIFLTKKFSHRHGPAIMAKLYRPEPQLRTDNFCRNSGRALSVGIPLRAAIIFMEDKRECVPERDGDRQVEPTSSVVAQLAHQRNLSCPGTDSVVQAGLKLRNPPASASQVLGLKRARRAVLPQENEGSGTGPLITGTLKKEVTPASSTTRPLPRDARERYYCGRFHGL</sequence>
<keyword evidence="4" id="KW-0732">Signal</keyword>
<dbReference type="Proteomes" id="UP001623349">
    <property type="component" value="Unassembled WGS sequence"/>
</dbReference>
<evidence type="ECO:0000256" key="6">
    <source>
        <dbReference type="ARBA" id="ARBA00023157"/>
    </source>
</evidence>
<evidence type="ECO:0000256" key="3">
    <source>
        <dbReference type="ARBA" id="ARBA00022690"/>
    </source>
</evidence>
<dbReference type="PANTHER" id="PTHR46676:SF1">
    <property type="entry name" value="PROTEIN AMBP"/>
    <property type="match status" value="1"/>
</dbReference>
<feature type="domain" description="Lipocalin/cytosolic fatty-acid binding" evidence="7">
    <location>
        <begin position="5"/>
        <end position="75"/>
    </location>
</feature>
<keyword evidence="5" id="KW-0722">Serine protease inhibitor</keyword>
<dbReference type="InterPro" id="IPR012674">
    <property type="entry name" value="Calycin"/>
</dbReference>
<evidence type="ECO:0000259" key="7">
    <source>
        <dbReference type="Pfam" id="PF00061"/>
    </source>
</evidence>
<proteinExistence type="predicted"/>
<dbReference type="InterPro" id="IPR002968">
    <property type="entry name" value="A1-microglobln"/>
</dbReference>
<protein>
    <submittedName>
        <fullName evidence="8">Protein AMBP</fullName>
    </submittedName>
</protein>
<accession>A0ABQ0EP69</accession>